<reference evidence="1 2" key="1">
    <citation type="submission" date="2022-04" db="EMBL/GenBank/DDBJ databases">
        <authorList>
            <person name="Huq M.A."/>
        </authorList>
    </citation>
    <scope>NUCLEOTIDE SEQUENCE [LARGE SCALE GENOMIC DNA]</scope>
    <source>
        <strain evidence="1 2">MAH-33</strain>
    </source>
</reference>
<dbReference type="Proteomes" id="UP001203512">
    <property type="component" value="Unassembled WGS sequence"/>
</dbReference>
<keyword evidence="2" id="KW-1185">Reference proteome</keyword>
<organism evidence="1 2">
    <name type="scientific">Sphingobium agri</name>
    <dbReference type="NCBI Taxonomy" id="2933566"/>
    <lineage>
        <taxon>Bacteria</taxon>
        <taxon>Pseudomonadati</taxon>
        <taxon>Pseudomonadota</taxon>
        <taxon>Alphaproteobacteria</taxon>
        <taxon>Sphingomonadales</taxon>
        <taxon>Sphingomonadaceae</taxon>
        <taxon>Sphingobium</taxon>
    </lineage>
</organism>
<dbReference type="EMBL" id="JALKHS010000007">
    <property type="protein sequence ID" value="MCK0532050.1"/>
    <property type="molecule type" value="Genomic_DNA"/>
</dbReference>
<accession>A0ABT0DY47</accession>
<evidence type="ECO:0000313" key="2">
    <source>
        <dbReference type="Proteomes" id="UP001203512"/>
    </source>
</evidence>
<comment type="caution">
    <text evidence="1">The sequence shown here is derived from an EMBL/GenBank/DDBJ whole genome shotgun (WGS) entry which is preliminary data.</text>
</comment>
<dbReference type="RefSeq" id="WP_247231828.1">
    <property type="nucleotide sequence ID" value="NZ_JALKHS010000007.1"/>
</dbReference>
<sequence length="156" mass="17088">MMRILALLGLAAWGMLPAPLLARADLRMETQMFVERVHTDINGRARRTLASATRAAPGDQILFVVNWRNEGRAPVQGVALTKAVPRGAMLTAPDPSMQVSVDGGQRWGRLDELWLPTPLGGVRRAVAADITHIRWTGPARLSPGETARLSYRATMR</sequence>
<gene>
    <name evidence="1" type="ORF">MU848_10710</name>
</gene>
<evidence type="ECO:0008006" key="3">
    <source>
        <dbReference type="Google" id="ProtNLM"/>
    </source>
</evidence>
<name>A0ABT0DY47_9SPHN</name>
<proteinExistence type="predicted"/>
<protein>
    <recommendedName>
        <fullName evidence="3">DUF11 domain-containing protein</fullName>
    </recommendedName>
</protein>
<evidence type="ECO:0000313" key="1">
    <source>
        <dbReference type="EMBL" id="MCK0532050.1"/>
    </source>
</evidence>